<protein>
    <recommendedName>
        <fullName evidence="6 7">Phosphopentomutase</fullName>
        <ecNumber evidence="6 7">5.4.2.7</ecNumber>
    </recommendedName>
    <alternativeName>
        <fullName evidence="6">Phosphodeoxyribomutase</fullName>
    </alternativeName>
</protein>
<dbReference type="OrthoDB" id="9769930at2"/>
<evidence type="ECO:0000256" key="4">
    <source>
        <dbReference type="ARBA" id="ARBA00023211"/>
    </source>
</evidence>
<dbReference type="RefSeq" id="WP_084054158.1">
    <property type="nucleotide sequence ID" value="NZ_FWWT01000022.1"/>
</dbReference>
<evidence type="ECO:0000256" key="7">
    <source>
        <dbReference type="NCBIfam" id="TIGR01696"/>
    </source>
</evidence>
<dbReference type="InterPro" id="IPR010045">
    <property type="entry name" value="DeoB"/>
</dbReference>
<keyword evidence="2 6" id="KW-0963">Cytoplasm</keyword>
<feature type="domain" description="Metalloenzyme" evidence="8">
    <location>
        <begin position="2"/>
        <end position="375"/>
    </location>
</feature>
<feature type="binding site" evidence="6">
    <location>
        <position position="10"/>
    </location>
    <ligand>
        <name>Mn(2+)</name>
        <dbReference type="ChEBI" id="CHEBI:29035"/>
        <label>1</label>
    </ligand>
</feature>
<reference evidence="9 10" key="1">
    <citation type="submission" date="2017-04" db="EMBL/GenBank/DDBJ databases">
        <authorList>
            <person name="Afonso C.L."/>
            <person name="Miller P.J."/>
            <person name="Scott M.A."/>
            <person name="Spackman E."/>
            <person name="Goraichik I."/>
            <person name="Dimitrov K.M."/>
            <person name="Suarez D.L."/>
            <person name="Swayne D.E."/>
        </authorList>
    </citation>
    <scope>NUCLEOTIDE SEQUENCE [LARGE SCALE GENOMIC DNA]</scope>
    <source>
        <strain evidence="9 10">DSM 11270</strain>
    </source>
</reference>
<dbReference type="PIRSF" id="PIRSF001491">
    <property type="entry name" value="Ppentomutase"/>
    <property type="match status" value="1"/>
</dbReference>
<comment type="pathway">
    <text evidence="6">Carbohydrate degradation; 2-deoxy-D-ribose 1-phosphate degradation; D-glyceraldehyde 3-phosphate and acetaldehyde from 2-deoxy-alpha-D-ribose 1-phosphate: step 1/2.</text>
</comment>
<comment type="function">
    <text evidence="6">Isomerase that catalyzes the conversion of deoxy-ribose 1-phosphate (dRib-1-P) and ribose 1-phosphate (Rib-1-P) to deoxy-ribose 5-phosphate (dRib-5-P) and ribose 5-phosphate (Rib-5-P), respectively.</text>
</comment>
<comment type="similarity">
    <text evidence="1 6">Belongs to the phosphopentomutase family.</text>
</comment>
<dbReference type="GO" id="GO:0006015">
    <property type="term" value="P:5-phosphoribose 1-diphosphate biosynthetic process"/>
    <property type="evidence" value="ECO:0007669"/>
    <property type="project" value="UniProtKB-UniPathway"/>
</dbReference>
<dbReference type="InterPro" id="IPR006124">
    <property type="entry name" value="Metalloenzyme"/>
</dbReference>
<keyword evidence="4 6" id="KW-0464">Manganese</keyword>
<dbReference type="GO" id="GO:0043094">
    <property type="term" value="P:metabolic compound salvage"/>
    <property type="evidence" value="ECO:0007669"/>
    <property type="project" value="UniProtKB-UniRule"/>
</dbReference>
<dbReference type="Pfam" id="PF01676">
    <property type="entry name" value="Metalloenzyme"/>
    <property type="match status" value="1"/>
</dbReference>
<dbReference type="NCBIfam" id="NF003766">
    <property type="entry name" value="PRK05362.1"/>
    <property type="match status" value="1"/>
</dbReference>
<organism evidence="9 10">
    <name type="scientific">Desulfonispora thiosulfatigenes DSM 11270</name>
    <dbReference type="NCBI Taxonomy" id="656914"/>
    <lineage>
        <taxon>Bacteria</taxon>
        <taxon>Bacillati</taxon>
        <taxon>Bacillota</taxon>
        <taxon>Clostridia</taxon>
        <taxon>Eubacteriales</taxon>
        <taxon>Peptococcaceae</taxon>
        <taxon>Desulfonispora</taxon>
    </lineage>
</organism>
<dbReference type="EC" id="5.4.2.7" evidence="6 7"/>
<dbReference type="InterPro" id="IPR017850">
    <property type="entry name" value="Alkaline_phosphatase_core_sf"/>
</dbReference>
<evidence type="ECO:0000313" key="10">
    <source>
        <dbReference type="Proteomes" id="UP000192731"/>
    </source>
</evidence>
<evidence type="ECO:0000313" key="9">
    <source>
        <dbReference type="EMBL" id="SMB95229.1"/>
    </source>
</evidence>
<proteinExistence type="inferred from homology"/>
<dbReference type="GO" id="GO:0030145">
    <property type="term" value="F:manganese ion binding"/>
    <property type="evidence" value="ECO:0007669"/>
    <property type="project" value="UniProtKB-UniRule"/>
</dbReference>
<feature type="binding site" evidence="6">
    <location>
        <position position="335"/>
    </location>
    <ligand>
        <name>Mn(2+)</name>
        <dbReference type="ChEBI" id="CHEBI:29035"/>
        <label>2</label>
    </ligand>
</feature>
<dbReference type="AlphaFoldDB" id="A0A1W1VPE3"/>
<dbReference type="GO" id="GO:0008973">
    <property type="term" value="F:phosphopentomutase activity"/>
    <property type="evidence" value="ECO:0007669"/>
    <property type="project" value="UniProtKB-UniRule"/>
</dbReference>
<evidence type="ECO:0000256" key="2">
    <source>
        <dbReference type="ARBA" id="ARBA00022490"/>
    </source>
</evidence>
<evidence type="ECO:0000256" key="6">
    <source>
        <dbReference type="HAMAP-Rule" id="MF_00740"/>
    </source>
</evidence>
<comment type="subcellular location">
    <subcellularLocation>
        <location evidence="6">Cytoplasm</location>
    </subcellularLocation>
</comment>
<accession>A0A1W1VPE3</accession>
<dbReference type="Gene3D" id="3.40.720.10">
    <property type="entry name" value="Alkaline Phosphatase, subunit A"/>
    <property type="match status" value="1"/>
</dbReference>
<comment type="catalytic activity">
    <reaction evidence="6">
        <text>2-deoxy-alpha-D-ribose 1-phosphate = 2-deoxy-D-ribose 5-phosphate</text>
        <dbReference type="Rhea" id="RHEA:27658"/>
        <dbReference type="ChEBI" id="CHEBI:57259"/>
        <dbReference type="ChEBI" id="CHEBI:62877"/>
        <dbReference type="EC" id="5.4.2.7"/>
    </reaction>
</comment>
<dbReference type="PANTHER" id="PTHR21110">
    <property type="entry name" value="PHOSPHOPENTOMUTASE"/>
    <property type="match status" value="1"/>
</dbReference>
<dbReference type="UniPathway" id="UPA00087">
    <property type="reaction ID" value="UER00173"/>
</dbReference>
<keyword evidence="5 6" id="KW-0413">Isomerase</keyword>
<dbReference type="SUPFAM" id="SSF143856">
    <property type="entry name" value="DeoB insert domain-like"/>
    <property type="match status" value="1"/>
</dbReference>
<evidence type="ECO:0000256" key="3">
    <source>
        <dbReference type="ARBA" id="ARBA00022723"/>
    </source>
</evidence>
<comment type="catalytic activity">
    <reaction evidence="6">
        <text>alpha-D-ribose 1-phosphate = D-ribose 5-phosphate</text>
        <dbReference type="Rhea" id="RHEA:18793"/>
        <dbReference type="ChEBI" id="CHEBI:57720"/>
        <dbReference type="ChEBI" id="CHEBI:78346"/>
        <dbReference type="EC" id="5.4.2.7"/>
    </reaction>
</comment>
<name>A0A1W1VPE3_DESTI</name>
<dbReference type="GO" id="GO:0006018">
    <property type="term" value="P:2-deoxyribose 1-phosphate catabolic process"/>
    <property type="evidence" value="ECO:0007669"/>
    <property type="project" value="UniProtKB-UniRule"/>
</dbReference>
<dbReference type="GO" id="GO:0009117">
    <property type="term" value="P:nucleotide metabolic process"/>
    <property type="evidence" value="ECO:0007669"/>
    <property type="project" value="UniProtKB-UniRule"/>
</dbReference>
<dbReference type="FunFam" id="3.30.70.1250:FF:000001">
    <property type="entry name" value="Phosphopentomutase"/>
    <property type="match status" value="1"/>
</dbReference>
<gene>
    <name evidence="6" type="primary">deoB</name>
    <name evidence="9" type="ORF">SAMN00017405_0356</name>
</gene>
<dbReference type="CDD" id="cd16009">
    <property type="entry name" value="PPM"/>
    <property type="match status" value="1"/>
</dbReference>
<evidence type="ECO:0000256" key="5">
    <source>
        <dbReference type="ARBA" id="ARBA00023235"/>
    </source>
</evidence>
<dbReference type="EMBL" id="FWWT01000022">
    <property type="protein sequence ID" value="SMB95229.1"/>
    <property type="molecule type" value="Genomic_DNA"/>
</dbReference>
<feature type="binding site" evidence="6">
    <location>
        <position position="287"/>
    </location>
    <ligand>
        <name>Mn(2+)</name>
        <dbReference type="ChEBI" id="CHEBI:29035"/>
        <label>2</label>
    </ligand>
</feature>
<dbReference type="GO" id="GO:0005829">
    <property type="term" value="C:cytosol"/>
    <property type="evidence" value="ECO:0007669"/>
    <property type="project" value="TreeGrafter"/>
</dbReference>
<feature type="binding site" evidence="6">
    <location>
        <position position="324"/>
    </location>
    <ligand>
        <name>Mn(2+)</name>
        <dbReference type="ChEBI" id="CHEBI:29035"/>
        <label>1</label>
    </ligand>
</feature>
<evidence type="ECO:0000259" key="8">
    <source>
        <dbReference type="Pfam" id="PF01676"/>
    </source>
</evidence>
<dbReference type="InterPro" id="IPR024052">
    <property type="entry name" value="Phosphopentomutase_DeoB_cap_sf"/>
</dbReference>
<dbReference type="Gene3D" id="3.30.70.1250">
    <property type="entry name" value="Phosphopentomutase"/>
    <property type="match status" value="1"/>
</dbReference>
<keyword evidence="3 6" id="KW-0479">Metal-binding</keyword>
<dbReference type="PANTHER" id="PTHR21110:SF0">
    <property type="entry name" value="PHOSPHOPENTOMUTASE"/>
    <property type="match status" value="1"/>
</dbReference>
<evidence type="ECO:0000256" key="1">
    <source>
        <dbReference type="ARBA" id="ARBA00010373"/>
    </source>
</evidence>
<comment type="cofactor">
    <cofactor evidence="6">
        <name>Mn(2+)</name>
        <dbReference type="ChEBI" id="CHEBI:29035"/>
    </cofactor>
    <text evidence="6">Binds 2 manganese ions.</text>
</comment>
<feature type="binding site" evidence="6">
    <location>
        <position position="323"/>
    </location>
    <ligand>
        <name>Mn(2+)</name>
        <dbReference type="ChEBI" id="CHEBI:29035"/>
        <label>1</label>
    </ligand>
</feature>
<dbReference type="HAMAP" id="MF_00740">
    <property type="entry name" value="Phosphopentomut"/>
    <property type="match status" value="1"/>
</dbReference>
<dbReference type="STRING" id="656914.SAMN00017405_0356"/>
<sequence>MKKAIIIVLDSLGIGQLPDAHLYGDDNCNTLKNISDHVRGLNLPNLEKMGLGNLTEVTGVVPQINTLGSYGKLAELSKGKDTTAGHWELMGIITEEAMPTFPNGFPDELISEFKQLIGRDIIGNEVASGTEIIERLGKEHMETGFPIIYTSADSVFQIAAHEDIIPIEELYNMCKSARKLLDGKFKVGRVIARPFRGLPGNFVRTANRHDYSLKPPKKTLLDTLIENNKEVISVGKIYDIFAGEGISKSYPTKNNMEGVDKTISAYENLQEGLVFTNLVDFDSLYGHRNDAVGYAKALEGFDKRLPELWEILDENTILILVADHGNDPTTPGTDHNREYVPLLIMGNSVQKNLNIGTRSSFGDLGATLAEYFNVKYEGYGTSMWNEIKKN</sequence>
<dbReference type="GO" id="GO:0000287">
    <property type="term" value="F:magnesium ion binding"/>
    <property type="evidence" value="ECO:0007669"/>
    <property type="project" value="UniProtKB-UniRule"/>
</dbReference>
<feature type="binding site" evidence="6">
    <location>
        <position position="282"/>
    </location>
    <ligand>
        <name>Mn(2+)</name>
        <dbReference type="ChEBI" id="CHEBI:29035"/>
        <label>2</label>
    </ligand>
</feature>
<dbReference type="Proteomes" id="UP000192731">
    <property type="component" value="Unassembled WGS sequence"/>
</dbReference>
<keyword evidence="10" id="KW-1185">Reference proteome</keyword>
<dbReference type="SUPFAM" id="SSF53649">
    <property type="entry name" value="Alkaline phosphatase-like"/>
    <property type="match status" value="1"/>
</dbReference>
<dbReference type="NCBIfam" id="TIGR01696">
    <property type="entry name" value="deoB"/>
    <property type="match status" value="1"/>
</dbReference>